<dbReference type="InterPro" id="IPR050344">
    <property type="entry name" value="Peptidase_M1_aminopeptidases"/>
</dbReference>
<dbReference type="HOGENOM" id="CLU_014298_1_0_0"/>
<dbReference type="PANTHER" id="PTHR11533:SF174">
    <property type="entry name" value="PUROMYCIN-SENSITIVE AMINOPEPTIDASE-RELATED"/>
    <property type="match status" value="1"/>
</dbReference>
<dbReference type="EMBL" id="CP018099">
    <property type="protein sequence ID" value="APF20772.1"/>
    <property type="molecule type" value="Genomic_DNA"/>
</dbReference>
<sequence length="651" mass="75219" precursor="true">MKLLHSFLWLGFLIAFCGAQHFAQDKRSIPSSYSPSSAPTTIEKFDVQYYRIEMQIDIPRRNVVGKTTLRLASLQDNLQTVTLDFKTPLTVDSVGGAAAAFARQDGLLTLTLNQSFNRGQQAEVWIAYSGNPQVPGSIAFVFDRMPDESPYVWTLSEPYGARQWWPCKDTPADKADSVDLIITVPQGNLVASNGLLTEVRSDPSGWQTFHWQVRYPIATYLVSIVAGPLFHFTDYYHYSPVDSMLLDYYVFPDDKIIAQQKFTEMHDYLDALSHYFGPYPFLKEKYGQAQFGWGGGMEHQTITSIGRVSDAWTYLYVHELGHQWFGDMVTCASWHDIWLNEGFASYSEALYAEWAGYNGQPPGLDSYLDYMSTQLYFDAGTIYIEDTTSFAQLFSRIVYDKGSWVLHMLRKVIGEDNLFEAFKAYLNDARWTYGSVRTENFKEICEQISGVDLDAFFDQWLNYPYYPQYEYEWTPHSNVDQSYTVELVIRQTQQQTLYVMPIDLRFLFADETDTTLTVQNNQFTQEYLFHFAKQPIYLQFDPDNWLLKESKETSPTTLITGYGFHKIFPNPSPGAVNIELIYWQREDYPVYVFDLLGKKVRTLLPNNRIFNQHQYFWDGKNDRGKAVSSGLYFLKAPTVAEGQTRKIMIIR</sequence>
<dbReference type="Gene3D" id="2.60.40.1730">
    <property type="entry name" value="tricorn interacting facor f3 domain"/>
    <property type="match status" value="1"/>
</dbReference>
<dbReference type="Pfam" id="PF01433">
    <property type="entry name" value="Peptidase_M1"/>
    <property type="match status" value="1"/>
</dbReference>
<keyword evidence="12" id="KW-0732">Signal</keyword>
<reference evidence="15 18" key="2">
    <citation type="submission" date="2016-11" db="EMBL/GenBank/DDBJ databases">
        <title>Genomic analysis of Caldithrix abyssi and proposal of a novel bacterial phylum Caldithrichaeota.</title>
        <authorList>
            <person name="Kublanov I."/>
            <person name="Sigalova O."/>
            <person name="Gavrilov S."/>
            <person name="Lebedinsky A."/>
            <person name="Ivanova N."/>
            <person name="Daum C."/>
            <person name="Reddy T."/>
            <person name="Klenk H.P."/>
            <person name="Goker M."/>
            <person name="Reva O."/>
            <person name="Miroshnichenko M."/>
            <person name="Kyprides N."/>
            <person name="Woyke T."/>
            <person name="Gelfand M."/>
        </authorList>
    </citation>
    <scope>NUCLEOTIDE SEQUENCE [LARGE SCALE GENOMIC DNA]</scope>
    <source>
        <strain evidence="15 18">LF13</strain>
    </source>
</reference>
<dbReference type="Gene3D" id="2.60.40.4070">
    <property type="match status" value="1"/>
</dbReference>
<comment type="similarity">
    <text evidence="3">Belongs to the peptidase M1 family.</text>
</comment>
<evidence type="ECO:0000313" key="16">
    <source>
        <dbReference type="EMBL" id="EHO40739.1"/>
    </source>
</evidence>
<dbReference type="GO" id="GO:0042277">
    <property type="term" value="F:peptide binding"/>
    <property type="evidence" value="ECO:0007669"/>
    <property type="project" value="TreeGrafter"/>
</dbReference>
<evidence type="ECO:0000256" key="4">
    <source>
        <dbReference type="ARBA" id="ARBA00012564"/>
    </source>
</evidence>
<dbReference type="GO" id="GO:0070006">
    <property type="term" value="F:metalloaminopeptidase activity"/>
    <property type="evidence" value="ECO:0007669"/>
    <property type="project" value="TreeGrafter"/>
</dbReference>
<evidence type="ECO:0000256" key="11">
    <source>
        <dbReference type="ARBA" id="ARBA00023049"/>
    </source>
</evidence>
<keyword evidence="6 16" id="KW-0031">Aminopeptidase</keyword>
<dbReference type="Gene3D" id="1.10.390.10">
    <property type="entry name" value="Neutral Protease Domain 2"/>
    <property type="match status" value="1"/>
</dbReference>
<evidence type="ECO:0000256" key="10">
    <source>
        <dbReference type="ARBA" id="ARBA00022833"/>
    </source>
</evidence>
<gene>
    <name evidence="15" type="ORF">Cabys_4027</name>
    <name evidence="16" type="ORF">Calab_1111</name>
</gene>
<keyword evidence="8" id="KW-0479">Metal-binding</keyword>
<dbReference type="AlphaFoldDB" id="H1XWF7"/>
<dbReference type="GO" id="GO:0005615">
    <property type="term" value="C:extracellular space"/>
    <property type="evidence" value="ECO:0007669"/>
    <property type="project" value="TreeGrafter"/>
</dbReference>
<dbReference type="PANTHER" id="PTHR11533">
    <property type="entry name" value="PROTEASE M1 ZINC METALLOPROTEASE"/>
    <property type="match status" value="1"/>
</dbReference>
<dbReference type="InterPro" id="IPR045357">
    <property type="entry name" value="Aminopeptidase_N-like_N"/>
</dbReference>
<keyword evidence="9" id="KW-0378">Hydrolase</keyword>
<dbReference type="InterPro" id="IPR027268">
    <property type="entry name" value="Peptidase_M4/M1_CTD_sf"/>
</dbReference>
<keyword evidence="11" id="KW-0482">Metalloprotease</keyword>
<dbReference type="GO" id="GO:0016020">
    <property type="term" value="C:membrane"/>
    <property type="evidence" value="ECO:0007669"/>
    <property type="project" value="TreeGrafter"/>
</dbReference>
<evidence type="ECO:0000259" key="13">
    <source>
        <dbReference type="Pfam" id="PF01433"/>
    </source>
</evidence>
<feature type="chain" id="PRO_5010497912" description="Aminopeptidase N" evidence="12">
    <location>
        <begin position="24"/>
        <end position="651"/>
    </location>
</feature>
<dbReference type="Proteomes" id="UP000183868">
    <property type="component" value="Chromosome"/>
</dbReference>
<dbReference type="GO" id="GO:0016285">
    <property type="term" value="F:alanyl aminopeptidase activity"/>
    <property type="evidence" value="ECO:0007669"/>
    <property type="project" value="UniProtKB-EC"/>
</dbReference>
<dbReference type="InterPro" id="IPR001930">
    <property type="entry name" value="Peptidase_M1"/>
</dbReference>
<dbReference type="InterPro" id="IPR042097">
    <property type="entry name" value="Aminopeptidase_N-like_N_sf"/>
</dbReference>
<accession>H1XWF7</accession>
<dbReference type="PRINTS" id="PR00756">
    <property type="entry name" value="ALADIPTASE"/>
</dbReference>
<dbReference type="GO" id="GO:0008270">
    <property type="term" value="F:zinc ion binding"/>
    <property type="evidence" value="ECO:0007669"/>
    <property type="project" value="InterPro"/>
</dbReference>
<name>H1XWF7_CALAY</name>
<dbReference type="EC" id="3.4.11.2" evidence="4"/>
<reference evidence="16 17" key="1">
    <citation type="submission" date="2011-09" db="EMBL/GenBank/DDBJ databases">
        <title>The permanent draft genome of Caldithrix abyssi DSM 13497.</title>
        <authorList>
            <consortium name="US DOE Joint Genome Institute (JGI-PGF)"/>
            <person name="Lucas S."/>
            <person name="Han J."/>
            <person name="Lapidus A."/>
            <person name="Bruce D."/>
            <person name="Goodwin L."/>
            <person name="Pitluck S."/>
            <person name="Peters L."/>
            <person name="Kyrpides N."/>
            <person name="Mavromatis K."/>
            <person name="Ivanova N."/>
            <person name="Mikhailova N."/>
            <person name="Chertkov O."/>
            <person name="Detter J.C."/>
            <person name="Tapia R."/>
            <person name="Han C."/>
            <person name="Land M."/>
            <person name="Hauser L."/>
            <person name="Markowitz V."/>
            <person name="Cheng J.-F."/>
            <person name="Hugenholtz P."/>
            <person name="Woyke T."/>
            <person name="Wu D."/>
            <person name="Spring S."/>
            <person name="Brambilla E."/>
            <person name="Klenk H.-P."/>
            <person name="Eisen J.A."/>
        </authorList>
    </citation>
    <scope>NUCLEOTIDE SEQUENCE [LARGE SCALE GENOMIC DNA]</scope>
    <source>
        <strain evidence="16 17">DSM 13497</strain>
    </source>
</reference>
<evidence type="ECO:0000313" key="18">
    <source>
        <dbReference type="Proteomes" id="UP000183868"/>
    </source>
</evidence>
<dbReference type="KEGG" id="caby:Cabys_4027"/>
<dbReference type="Proteomes" id="UP000004671">
    <property type="component" value="Chromosome"/>
</dbReference>
<evidence type="ECO:0000256" key="8">
    <source>
        <dbReference type="ARBA" id="ARBA00022723"/>
    </source>
</evidence>
<evidence type="ECO:0000256" key="9">
    <source>
        <dbReference type="ARBA" id="ARBA00022801"/>
    </source>
</evidence>
<dbReference type="CDD" id="cd09603">
    <property type="entry name" value="M1_APN_like"/>
    <property type="match status" value="1"/>
</dbReference>
<dbReference type="eggNOG" id="COG0308">
    <property type="taxonomic scope" value="Bacteria"/>
</dbReference>
<evidence type="ECO:0000259" key="14">
    <source>
        <dbReference type="Pfam" id="PF17900"/>
    </source>
</evidence>
<dbReference type="STRING" id="880073.Cabys_4027"/>
<protein>
    <recommendedName>
        <fullName evidence="5">Aminopeptidase N</fullName>
        <ecNumber evidence="4">3.4.11.2</ecNumber>
    </recommendedName>
</protein>
<dbReference type="Pfam" id="PF17900">
    <property type="entry name" value="Peptidase_M1_N"/>
    <property type="match status" value="1"/>
</dbReference>
<evidence type="ECO:0000256" key="2">
    <source>
        <dbReference type="ARBA" id="ARBA00001947"/>
    </source>
</evidence>
<evidence type="ECO:0000313" key="15">
    <source>
        <dbReference type="EMBL" id="APF20772.1"/>
    </source>
</evidence>
<dbReference type="GO" id="GO:0005737">
    <property type="term" value="C:cytoplasm"/>
    <property type="evidence" value="ECO:0007669"/>
    <property type="project" value="TreeGrafter"/>
</dbReference>
<dbReference type="PaxDb" id="880073-Calab_1111"/>
<proteinExistence type="inferred from homology"/>
<dbReference type="SUPFAM" id="SSF55486">
    <property type="entry name" value="Metalloproteases ('zincins'), catalytic domain"/>
    <property type="match status" value="1"/>
</dbReference>
<evidence type="ECO:0000256" key="6">
    <source>
        <dbReference type="ARBA" id="ARBA00022438"/>
    </source>
</evidence>
<organism evidence="16 17">
    <name type="scientific">Caldithrix abyssi DSM 13497</name>
    <dbReference type="NCBI Taxonomy" id="880073"/>
    <lineage>
        <taxon>Bacteria</taxon>
        <taxon>Pseudomonadati</taxon>
        <taxon>Calditrichota</taxon>
        <taxon>Calditrichia</taxon>
        <taxon>Calditrichales</taxon>
        <taxon>Calditrichaceae</taxon>
        <taxon>Caldithrix</taxon>
    </lineage>
</organism>
<keyword evidence="10" id="KW-0862">Zinc</keyword>
<evidence type="ECO:0000256" key="5">
    <source>
        <dbReference type="ARBA" id="ARBA00015611"/>
    </source>
</evidence>
<keyword evidence="17" id="KW-1185">Reference proteome</keyword>
<dbReference type="GO" id="GO:0043171">
    <property type="term" value="P:peptide catabolic process"/>
    <property type="evidence" value="ECO:0007669"/>
    <property type="project" value="TreeGrafter"/>
</dbReference>
<evidence type="ECO:0000256" key="1">
    <source>
        <dbReference type="ARBA" id="ARBA00000098"/>
    </source>
</evidence>
<comment type="catalytic activity">
    <reaction evidence="1">
        <text>Release of an N-terminal amino acid, Xaa-|-Yaa- from a peptide, amide or arylamide. Xaa is preferably Ala, but may be most amino acids including Pro (slow action). When a terminal hydrophobic residue is followed by a prolyl residue, the two may be released as an intact Xaa-Pro dipeptide.</text>
        <dbReference type="EC" id="3.4.11.2"/>
    </reaction>
</comment>
<evidence type="ECO:0000256" key="7">
    <source>
        <dbReference type="ARBA" id="ARBA00022670"/>
    </source>
</evidence>
<evidence type="ECO:0000256" key="3">
    <source>
        <dbReference type="ARBA" id="ARBA00010136"/>
    </source>
</evidence>
<dbReference type="RefSeq" id="WP_006927763.1">
    <property type="nucleotide sequence ID" value="NZ_CM001402.1"/>
</dbReference>
<comment type="cofactor">
    <cofactor evidence="2">
        <name>Zn(2+)</name>
        <dbReference type="ChEBI" id="CHEBI:29105"/>
    </cofactor>
</comment>
<feature type="domain" description="Aminopeptidase N-like N-terminal" evidence="14">
    <location>
        <begin position="48"/>
        <end position="221"/>
    </location>
</feature>
<dbReference type="InParanoid" id="H1XWF7"/>
<dbReference type="EMBL" id="CM001402">
    <property type="protein sequence ID" value="EHO40739.1"/>
    <property type="molecule type" value="Genomic_DNA"/>
</dbReference>
<evidence type="ECO:0000256" key="12">
    <source>
        <dbReference type="SAM" id="SignalP"/>
    </source>
</evidence>
<dbReference type="InterPro" id="IPR026444">
    <property type="entry name" value="Secre_tail"/>
</dbReference>
<dbReference type="SUPFAM" id="SSF63737">
    <property type="entry name" value="Leukotriene A4 hydrolase N-terminal domain"/>
    <property type="match status" value="1"/>
</dbReference>
<dbReference type="GO" id="GO:0006508">
    <property type="term" value="P:proteolysis"/>
    <property type="evidence" value="ECO:0007669"/>
    <property type="project" value="UniProtKB-KW"/>
</dbReference>
<dbReference type="InterPro" id="IPR014782">
    <property type="entry name" value="Peptidase_M1_dom"/>
</dbReference>
<keyword evidence="7" id="KW-0645">Protease</keyword>
<feature type="signal peptide" evidence="12">
    <location>
        <begin position="1"/>
        <end position="23"/>
    </location>
</feature>
<dbReference type="NCBIfam" id="TIGR04183">
    <property type="entry name" value="Por_Secre_tail"/>
    <property type="match status" value="1"/>
</dbReference>
<evidence type="ECO:0000313" key="17">
    <source>
        <dbReference type="Proteomes" id="UP000004671"/>
    </source>
</evidence>
<feature type="domain" description="Peptidase M1 membrane alanine aminopeptidase" evidence="13">
    <location>
        <begin position="315"/>
        <end position="460"/>
    </location>
</feature>